<organism evidence="2 3">
    <name type="scientific">Neopusillimonas maritima</name>
    <dbReference type="NCBI Taxonomy" id="2026239"/>
    <lineage>
        <taxon>Bacteria</taxon>
        <taxon>Pseudomonadati</taxon>
        <taxon>Pseudomonadota</taxon>
        <taxon>Betaproteobacteria</taxon>
        <taxon>Burkholderiales</taxon>
        <taxon>Alcaligenaceae</taxon>
        <taxon>Neopusillimonas</taxon>
    </lineage>
</organism>
<dbReference type="InterPro" id="IPR022073">
    <property type="entry name" value="T4BSS_DotH_IcmK"/>
</dbReference>
<dbReference type="Pfam" id="PF12293">
    <property type="entry name" value="T4BSS_DotH_IcmK"/>
    <property type="match status" value="1"/>
</dbReference>
<evidence type="ECO:0008006" key="4">
    <source>
        <dbReference type="Google" id="ProtNLM"/>
    </source>
</evidence>
<feature type="compositionally biased region" description="Low complexity" evidence="1">
    <location>
        <begin position="69"/>
        <end position="92"/>
    </location>
</feature>
<dbReference type="AlphaFoldDB" id="A0A3A1YU24"/>
<feature type="region of interest" description="Disordered" evidence="1">
    <location>
        <begin position="69"/>
        <end position="109"/>
    </location>
</feature>
<reference evidence="2 3" key="1">
    <citation type="submission" date="2017-08" db="EMBL/GenBank/DDBJ databases">
        <title>Pusillimonas indicus sp. nov., a member of the family Alcaligenaceae isolated from surface seawater.</title>
        <authorList>
            <person name="Li J."/>
        </authorList>
    </citation>
    <scope>NUCLEOTIDE SEQUENCE [LARGE SCALE GENOMIC DNA]</scope>
    <source>
        <strain evidence="2 3">L52-1-41</strain>
    </source>
</reference>
<name>A0A3A1YU24_9BURK</name>
<dbReference type="EMBL" id="NQYH01000005">
    <property type="protein sequence ID" value="RIY41021.1"/>
    <property type="molecule type" value="Genomic_DNA"/>
</dbReference>
<accession>A0A3A1YU24</accession>
<protein>
    <recommendedName>
        <fullName evidence="4">Type IV secretion protein IcmK</fullName>
    </recommendedName>
</protein>
<sequence length="392" mass="41526">MDGSVGAVGITEKFMPIRKIVKKGRFIGQCAALNMLIVFGSVAYGQSNPENNAFLDPNMEQEAWLLAQQQEGAKPQSNQGAQGNQNVNQANSKPAPTGQSAEQAEQQPTYQANVAAVEPLPSPKLDLKQEVLNQVAPMDANLVREVIRELEKRRQAAAVPANTNIKAALSSFNVDLSPGATPPVVRIARGQGAVVTFLDAAGNPWPIEAAENFYTQAMDVKQLSSHVLSVSARSEYLRGSVGVMLKNLSVPVTFTVIPGVESTDYRVDLRVPGMAPGAVPQVAGGAGVTTVGSADLMAFLYGQTPENAKRLQVKGNPGISAWQSAKGDLILRTNAMVASPAWSEKLPSADGTSVYRLPLTPVVLVSVNGQISNIQIEGIMPVNNQTAMGFTN</sequence>
<proteinExistence type="predicted"/>
<dbReference type="Proteomes" id="UP000266206">
    <property type="component" value="Unassembled WGS sequence"/>
</dbReference>
<evidence type="ECO:0000313" key="2">
    <source>
        <dbReference type="EMBL" id="RIY41021.1"/>
    </source>
</evidence>
<evidence type="ECO:0000256" key="1">
    <source>
        <dbReference type="SAM" id="MobiDB-lite"/>
    </source>
</evidence>
<evidence type="ECO:0000313" key="3">
    <source>
        <dbReference type="Proteomes" id="UP000266206"/>
    </source>
</evidence>
<comment type="caution">
    <text evidence="2">The sequence shown here is derived from an EMBL/GenBank/DDBJ whole genome shotgun (WGS) entry which is preliminary data.</text>
</comment>
<feature type="compositionally biased region" description="Polar residues" evidence="1">
    <location>
        <begin position="97"/>
        <end position="109"/>
    </location>
</feature>
<gene>
    <name evidence="2" type="ORF">CJP73_07695</name>
</gene>